<gene>
    <name evidence="1" type="ORF">APZ42_002603</name>
</gene>
<reference evidence="1 2" key="1">
    <citation type="submission" date="2016-03" db="EMBL/GenBank/DDBJ databases">
        <title>EvidentialGene: Evidence-directed Construction of Genes on Genomes.</title>
        <authorList>
            <person name="Gilbert D.G."/>
            <person name="Choi J.-H."/>
            <person name="Mockaitis K."/>
            <person name="Colbourne J."/>
            <person name="Pfrender M."/>
        </authorList>
    </citation>
    <scope>NUCLEOTIDE SEQUENCE [LARGE SCALE GENOMIC DNA]</scope>
    <source>
        <strain evidence="1 2">Xinb3</strain>
        <tissue evidence="1">Complete organism</tissue>
    </source>
</reference>
<proteinExistence type="predicted"/>
<keyword evidence="2" id="KW-1185">Reference proteome</keyword>
<evidence type="ECO:0000313" key="2">
    <source>
        <dbReference type="Proteomes" id="UP000076858"/>
    </source>
</evidence>
<sequence>QVGHLDHIGRGQRALEHTIALHRQLVPELLQAGLAGDVVHHMAGSHRQHLDALGGLAEQEGVAEAAACDLAQQRLHDPHPWVAFALGVANVAVHLARQVAQKVALRHIDAGEIAQQRPARAHGAVICDHPGRAGVIGRGRAAAGQLRHAALVQLLHPGLGD</sequence>
<evidence type="ECO:0000313" key="1">
    <source>
        <dbReference type="EMBL" id="KZS00913.1"/>
    </source>
</evidence>
<feature type="non-terminal residue" evidence="1">
    <location>
        <position position="161"/>
    </location>
</feature>
<dbReference type="AlphaFoldDB" id="A0A164I5X6"/>
<feature type="non-terminal residue" evidence="1">
    <location>
        <position position="1"/>
    </location>
</feature>
<protein>
    <submittedName>
        <fullName evidence="1">Uncharacterized protein</fullName>
    </submittedName>
</protein>
<dbReference type="Proteomes" id="UP000076858">
    <property type="component" value="Unassembled WGS sequence"/>
</dbReference>
<dbReference type="EMBL" id="LRGB01008128">
    <property type="protein sequence ID" value="KZS00913.1"/>
    <property type="molecule type" value="Genomic_DNA"/>
</dbReference>
<organism evidence="1 2">
    <name type="scientific">Daphnia magna</name>
    <dbReference type="NCBI Taxonomy" id="35525"/>
    <lineage>
        <taxon>Eukaryota</taxon>
        <taxon>Metazoa</taxon>
        <taxon>Ecdysozoa</taxon>
        <taxon>Arthropoda</taxon>
        <taxon>Crustacea</taxon>
        <taxon>Branchiopoda</taxon>
        <taxon>Diplostraca</taxon>
        <taxon>Cladocera</taxon>
        <taxon>Anomopoda</taxon>
        <taxon>Daphniidae</taxon>
        <taxon>Daphnia</taxon>
    </lineage>
</organism>
<comment type="caution">
    <text evidence="1">The sequence shown here is derived from an EMBL/GenBank/DDBJ whole genome shotgun (WGS) entry which is preliminary data.</text>
</comment>
<name>A0A164I5X6_9CRUS</name>
<accession>A0A164I5X6</accession>